<comment type="pathway">
    <text evidence="1">Pyrimidine metabolism; UMP biosynthesis via de novo pathway; UMP from orotate: step 1/2.</text>
</comment>
<dbReference type="GO" id="GO:0004588">
    <property type="term" value="F:orotate phosphoribosyltransferase activity"/>
    <property type="evidence" value="ECO:0007669"/>
    <property type="project" value="UniProtKB-EC"/>
</dbReference>
<dbReference type="PANTHER" id="PTHR19278:SF9">
    <property type="entry name" value="URIDINE 5'-MONOPHOSPHATE SYNTHASE"/>
    <property type="match status" value="1"/>
</dbReference>
<dbReference type="GO" id="GO:0044205">
    <property type="term" value="P:'de novo' UMP biosynthetic process"/>
    <property type="evidence" value="ECO:0007669"/>
    <property type="project" value="UniProtKB-UniPathway"/>
</dbReference>
<dbReference type="FunFam" id="3.40.50.2020:FF:000029">
    <property type="entry name" value="Orotate phosphoribosyltransferase"/>
    <property type="match status" value="1"/>
</dbReference>
<dbReference type="AlphaFoldDB" id="A0A3B1BQW1"/>
<name>A0A3B1BQW1_9ZZZZ</name>
<proteinExistence type="inferred from homology"/>
<dbReference type="InterPro" id="IPR023031">
    <property type="entry name" value="OPRT"/>
</dbReference>
<dbReference type="Gene3D" id="3.40.50.2020">
    <property type="match status" value="1"/>
</dbReference>
<dbReference type="InterPro" id="IPR004467">
    <property type="entry name" value="Or_phspho_trans_dom"/>
</dbReference>
<dbReference type="NCBIfam" id="TIGR00336">
    <property type="entry name" value="pyrE"/>
    <property type="match status" value="1"/>
</dbReference>
<keyword evidence="3 7" id="KW-0328">Glycosyltransferase</keyword>
<sequence>MKSVKTMTMYNISIMKNDTRDKLLKAVRVKAYRTGDFTLASGKKSDYYIDCKEVTLDGDGSLLVGKIVFEIIKSWGVSAVGGMELGSVPISTAVSVISALEGAPLFNFIVRKEAKGHGTGKRLEGRVGPGDRVAVVEDVVSTGGSSLKAIDAIEETGAIVAGLVSIVDREMGGAEAFINRGIKYTPIFTISEIRAS</sequence>
<evidence type="ECO:0000313" key="7">
    <source>
        <dbReference type="EMBL" id="VAX20339.1"/>
    </source>
</evidence>
<dbReference type="PANTHER" id="PTHR19278">
    <property type="entry name" value="OROTATE PHOSPHORIBOSYLTRANSFERASE"/>
    <property type="match status" value="1"/>
</dbReference>
<dbReference type="UniPathway" id="UPA00070">
    <property type="reaction ID" value="UER00119"/>
</dbReference>
<dbReference type="EMBL" id="UOGA01000174">
    <property type="protein sequence ID" value="VAX20339.1"/>
    <property type="molecule type" value="Genomic_DNA"/>
</dbReference>
<evidence type="ECO:0000256" key="6">
    <source>
        <dbReference type="ARBA" id="ARBA00022975"/>
    </source>
</evidence>
<accession>A0A3B1BQW1</accession>
<dbReference type="InterPro" id="IPR000836">
    <property type="entry name" value="PRTase_dom"/>
</dbReference>
<reference evidence="7" key="1">
    <citation type="submission" date="2018-06" db="EMBL/GenBank/DDBJ databases">
        <authorList>
            <person name="Zhirakovskaya E."/>
        </authorList>
    </citation>
    <scope>NUCLEOTIDE SEQUENCE</scope>
</reference>
<dbReference type="SUPFAM" id="SSF53271">
    <property type="entry name" value="PRTase-like"/>
    <property type="match status" value="1"/>
</dbReference>
<evidence type="ECO:0000256" key="5">
    <source>
        <dbReference type="ARBA" id="ARBA00022842"/>
    </source>
</evidence>
<organism evidence="7">
    <name type="scientific">hydrothermal vent metagenome</name>
    <dbReference type="NCBI Taxonomy" id="652676"/>
    <lineage>
        <taxon>unclassified sequences</taxon>
        <taxon>metagenomes</taxon>
        <taxon>ecological metagenomes</taxon>
    </lineage>
</organism>
<keyword evidence="4 7" id="KW-0808">Transferase</keyword>
<gene>
    <name evidence="7" type="ORF">MNBD_NITROSPINAE04-2430</name>
</gene>
<evidence type="ECO:0000256" key="4">
    <source>
        <dbReference type="ARBA" id="ARBA00022679"/>
    </source>
</evidence>
<protein>
    <recommendedName>
        <fullName evidence="2">orotate phosphoribosyltransferase</fullName>
        <ecNumber evidence="2">2.4.2.10</ecNumber>
    </recommendedName>
</protein>
<evidence type="ECO:0000256" key="1">
    <source>
        <dbReference type="ARBA" id="ARBA00004889"/>
    </source>
</evidence>
<evidence type="ECO:0000256" key="3">
    <source>
        <dbReference type="ARBA" id="ARBA00022676"/>
    </source>
</evidence>
<dbReference type="InterPro" id="IPR029057">
    <property type="entry name" value="PRTase-like"/>
</dbReference>
<dbReference type="HAMAP" id="MF_01208">
    <property type="entry name" value="PyrE"/>
    <property type="match status" value="1"/>
</dbReference>
<dbReference type="EC" id="2.4.2.10" evidence="2"/>
<keyword evidence="6" id="KW-0665">Pyrimidine biosynthesis</keyword>
<evidence type="ECO:0000256" key="2">
    <source>
        <dbReference type="ARBA" id="ARBA00011971"/>
    </source>
</evidence>
<dbReference type="GO" id="GO:0019856">
    <property type="term" value="P:pyrimidine nucleobase biosynthetic process"/>
    <property type="evidence" value="ECO:0007669"/>
    <property type="project" value="TreeGrafter"/>
</dbReference>
<keyword evidence="5" id="KW-0460">Magnesium</keyword>
<dbReference type="CDD" id="cd06223">
    <property type="entry name" value="PRTases_typeI"/>
    <property type="match status" value="1"/>
</dbReference>